<name>A0ABU9E3K1_9FLAO</name>
<keyword evidence="2" id="KW-1185">Reference proteome</keyword>
<protein>
    <submittedName>
        <fullName evidence="1">Uncharacterized protein</fullName>
    </submittedName>
</protein>
<sequence>MNDFLKDCVEEVFTEENLNTLWINRQSKQDIIGLETDLPIRYKLNDVGTRNIELMLQSQFGFYYKTIGLIEDTNILFSREFDSLTNQIDFKNFKKYGMKSEINVMIGAFSMDSLLLAIKSEDVEEYTSNGGTYEMLKAFDGTMQTFVKQKETALFDFSPLSNFYQSELDGEALSAFKFNNQQSGVFPTNTTHKWLERLAPQRLLEIFTIEQ</sequence>
<reference evidence="1 2" key="1">
    <citation type="submission" date="2024-04" db="EMBL/GenBank/DDBJ databases">
        <title>draft genome sequnece of Flavobacterium buctense JCM 30750.</title>
        <authorList>
            <person name="Kim D.-U."/>
        </authorList>
    </citation>
    <scope>NUCLEOTIDE SEQUENCE [LARGE SCALE GENOMIC DNA]</scope>
    <source>
        <strain evidence="1 2">JCM 30750</strain>
    </source>
</reference>
<proteinExistence type="predicted"/>
<evidence type="ECO:0000313" key="2">
    <source>
        <dbReference type="Proteomes" id="UP001491349"/>
    </source>
</evidence>
<accession>A0ABU9E3K1</accession>
<dbReference type="RefSeq" id="WP_187661305.1">
    <property type="nucleotide sequence ID" value="NZ_JACTAB010000015.1"/>
</dbReference>
<dbReference type="EMBL" id="JBBPCB010000013">
    <property type="protein sequence ID" value="MEK8181243.1"/>
    <property type="molecule type" value="Genomic_DNA"/>
</dbReference>
<comment type="caution">
    <text evidence="1">The sequence shown here is derived from an EMBL/GenBank/DDBJ whole genome shotgun (WGS) entry which is preliminary data.</text>
</comment>
<evidence type="ECO:0000313" key="1">
    <source>
        <dbReference type="EMBL" id="MEK8181243.1"/>
    </source>
</evidence>
<dbReference type="Proteomes" id="UP001491349">
    <property type="component" value="Unassembled WGS sequence"/>
</dbReference>
<gene>
    <name evidence="1" type="ORF">WMW71_12900</name>
</gene>
<organism evidence="1 2">
    <name type="scientific">Flavobacterium buctense</name>
    <dbReference type="NCBI Taxonomy" id="1648146"/>
    <lineage>
        <taxon>Bacteria</taxon>
        <taxon>Pseudomonadati</taxon>
        <taxon>Bacteroidota</taxon>
        <taxon>Flavobacteriia</taxon>
        <taxon>Flavobacteriales</taxon>
        <taxon>Flavobacteriaceae</taxon>
        <taxon>Flavobacterium</taxon>
    </lineage>
</organism>